<dbReference type="CDD" id="cd00096">
    <property type="entry name" value="Ig"/>
    <property type="match status" value="1"/>
</dbReference>
<dbReference type="InterPro" id="IPR003595">
    <property type="entry name" value="Tyr_Pase_cat"/>
</dbReference>
<evidence type="ECO:0000256" key="9">
    <source>
        <dbReference type="ARBA" id="ARBA00023136"/>
    </source>
</evidence>
<dbReference type="SMART" id="SM00060">
    <property type="entry name" value="FN3"/>
    <property type="match status" value="3"/>
</dbReference>
<reference evidence="20" key="1">
    <citation type="submission" date="2025-04" db="UniProtKB">
        <authorList>
            <consortium name="RefSeq"/>
        </authorList>
    </citation>
    <scope>IDENTIFICATION</scope>
    <source>
        <tissue evidence="20">Whole insect</tissue>
    </source>
</reference>
<dbReference type="EC" id="3.1.3.48" evidence="2"/>
<dbReference type="SUPFAM" id="SSF49265">
    <property type="entry name" value="Fibronectin type III"/>
    <property type="match status" value="2"/>
</dbReference>
<dbReference type="PROSITE" id="PS50056">
    <property type="entry name" value="TYR_PHOSPHATASE_2"/>
    <property type="match status" value="2"/>
</dbReference>
<dbReference type="SUPFAM" id="SSF48726">
    <property type="entry name" value="Immunoglobulin"/>
    <property type="match status" value="2"/>
</dbReference>
<feature type="domain" description="Fibronectin type-III" evidence="17">
    <location>
        <begin position="240"/>
        <end position="341"/>
    </location>
</feature>
<evidence type="ECO:0000256" key="8">
    <source>
        <dbReference type="ARBA" id="ARBA00022989"/>
    </source>
</evidence>
<evidence type="ECO:0000256" key="7">
    <source>
        <dbReference type="ARBA" id="ARBA00022912"/>
    </source>
</evidence>
<dbReference type="CDD" id="cd00047">
    <property type="entry name" value="PTPc"/>
    <property type="match status" value="2"/>
</dbReference>
<evidence type="ECO:0000256" key="1">
    <source>
        <dbReference type="ARBA" id="ARBA00004167"/>
    </source>
</evidence>
<dbReference type="Pfam" id="PF00041">
    <property type="entry name" value="fn3"/>
    <property type="match status" value="2"/>
</dbReference>
<dbReference type="Gene3D" id="2.60.40.10">
    <property type="entry name" value="Immunoglobulins"/>
    <property type="match status" value="5"/>
</dbReference>
<accession>A0A6P7F5J0</accession>
<feature type="domain" description="Tyrosine-protein phosphatase" evidence="15">
    <location>
        <begin position="1132"/>
        <end position="1417"/>
    </location>
</feature>
<evidence type="ECO:0000256" key="2">
    <source>
        <dbReference type="ARBA" id="ARBA00013064"/>
    </source>
</evidence>
<dbReference type="RefSeq" id="XP_028128720.1">
    <property type="nucleotide sequence ID" value="XM_028272919.1"/>
</dbReference>
<dbReference type="Pfam" id="PF07679">
    <property type="entry name" value="I-set"/>
    <property type="match status" value="1"/>
</dbReference>
<dbReference type="PANTHER" id="PTHR19134:SF495">
    <property type="entry name" value="TYROSINE-PROTEIN PHOSPHATASE 69D"/>
    <property type="match status" value="1"/>
</dbReference>
<feature type="domain" description="Fibronectin type-III" evidence="17">
    <location>
        <begin position="445"/>
        <end position="557"/>
    </location>
</feature>
<dbReference type="InterPro" id="IPR003961">
    <property type="entry name" value="FN3_dom"/>
</dbReference>
<dbReference type="CDD" id="cd00063">
    <property type="entry name" value="FN3"/>
    <property type="match status" value="3"/>
</dbReference>
<keyword evidence="19" id="KW-1185">Reference proteome</keyword>
<keyword evidence="9 14" id="KW-0472">Membrane</keyword>
<keyword evidence="7" id="KW-0904">Protein phosphatase</keyword>
<keyword evidence="3 14" id="KW-0812">Transmembrane</keyword>
<feature type="domain" description="Tyrosine-protein phosphatase" evidence="15">
    <location>
        <begin position="839"/>
        <end position="1100"/>
    </location>
</feature>
<dbReference type="GO" id="GO:0016020">
    <property type="term" value="C:membrane"/>
    <property type="evidence" value="ECO:0007669"/>
    <property type="project" value="UniProtKB-SubCell"/>
</dbReference>
<evidence type="ECO:0000313" key="20">
    <source>
        <dbReference type="RefSeq" id="XP_028128720.1"/>
    </source>
</evidence>
<dbReference type="InterPro" id="IPR036116">
    <property type="entry name" value="FN3_sf"/>
</dbReference>
<dbReference type="GeneID" id="114324988"/>
<dbReference type="PRINTS" id="PR00700">
    <property type="entry name" value="PRTYPHPHTASE"/>
</dbReference>
<dbReference type="Pfam" id="PF00102">
    <property type="entry name" value="Y_phosphatase"/>
    <property type="match status" value="3"/>
</dbReference>
<feature type="domain" description="Fibronectin type-III" evidence="17">
    <location>
        <begin position="345"/>
        <end position="441"/>
    </location>
</feature>
<dbReference type="GO" id="GO:0005001">
    <property type="term" value="F:transmembrane receptor protein tyrosine phosphatase activity"/>
    <property type="evidence" value="ECO:0007669"/>
    <property type="project" value="UniProtKB-ARBA"/>
</dbReference>
<dbReference type="SMART" id="SM00409">
    <property type="entry name" value="IG"/>
    <property type="match status" value="2"/>
</dbReference>
<reference evidence="18" key="2">
    <citation type="submission" date="2025-05" db="UniProtKB">
        <authorList>
            <consortium name="EnsemblMetazoa"/>
        </authorList>
    </citation>
    <scope>IDENTIFICATION</scope>
</reference>
<dbReference type="InterPro" id="IPR000242">
    <property type="entry name" value="PTP_cat"/>
</dbReference>
<dbReference type="InterPro" id="IPR000387">
    <property type="entry name" value="Tyr_Pase_dom"/>
</dbReference>
<dbReference type="GO" id="GO:0009653">
    <property type="term" value="P:anatomical structure morphogenesis"/>
    <property type="evidence" value="ECO:0007669"/>
    <property type="project" value="UniProtKB-ARBA"/>
</dbReference>
<dbReference type="PROSITE" id="PS50055">
    <property type="entry name" value="TYR_PHOSPHATASE_PTP"/>
    <property type="match status" value="2"/>
</dbReference>
<evidence type="ECO:0000256" key="6">
    <source>
        <dbReference type="ARBA" id="ARBA00022801"/>
    </source>
</evidence>
<keyword evidence="5" id="KW-0677">Repeat</keyword>
<keyword evidence="4" id="KW-0732">Signal</keyword>
<dbReference type="EnsemblMetazoa" id="XM_028272919.2">
    <property type="protein sequence ID" value="XP_028128720.1"/>
    <property type="gene ID" value="LOC114324988"/>
</dbReference>
<dbReference type="InterPro" id="IPR029021">
    <property type="entry name" value="Prot-tyrosine_phosphatase-like"/>
</dbReference>
<dbReference type="PROSITE" id="PS00383">
    <property type="entry name" value="TYR_PHOSPHATASE_1"/>
    <property type="match status" value="2"/>
</dbReference>
<keyword evidence="12" id="KW-0393">Immunoglobulin domain</keyword>
<evidence type="ECO:0000256" key="11">
    <source>
        <dbReference type="ARBA" id="ARBA00023170"/>
    </source>
</evidence>
<dbReference type="Gene3D" id="3.90.190.10">
    <property type="entry name" value="Protein tyrosine phosphatase superfamily"/>
    <property type="match status" value="2"/>
</dbReference>
<evidence type="ECO:0000256" key="5">
    <source>
        <dbReference type="ARBA" id="ARBA00022737"/>
    </source>
</evidence>
<evidence type="ECO:0000313" key="19">
    <source>
        <dbReference type="Proteomes" id="UP001652700"/>
    </source>
</evidence>
<feature type="transmembrane region" description="Helical" evidence="14">
    <location>
        <begin position="756"/>
        <end position="778"/>
    </location>
</feature>
<evidence type="ECO:0000256" key="12">
    <source>
        <dbReference type="ARBA" id="ARBA00023319"/>
    </source>
</evidence>
<dbReference type="InterPro" id="IPR013098">
    <property type="entry name" value="Ig_I-set"/>
</dbReference>
<feature type="domain" description="Tyrosine specific protein phosphatases" evidence="16">
    <location>
        <begin position="1332"/>
        <end position="1408"/>
    </location>
</feature>
<dbReference type="SUPFAM" id="SSF52799">
    <property type="entry name" value="(Phosphotyrosine protein) phosphatases II"/>
    <property type="match status" value="2"/>
</dbReference>
<feature type="domain" description="Tyrosine specific protein phosphatases" evidence="16">
    <location>
        <begin position="1020"/>
        <end position="1091"/>
    </location>
</feature>
<dbReference type="InterPro" id="IPR003599">
    <property type="entry name" value="Ig_sub"/>
</dbReference>
<evidence type="ECO:0000256" key="13">
    <source>
        <dbReference type="ARBA" id="ARBA00051722"/>
    </source>
</evidence>
<dbReference type="KEGG" id="dvv:114324988"/>
<sequence length="1426" mass="163320">MICQAHYPYVFLLFYLFLTYGIVTSNPIDEEDKELNITVEVLKHELPNQLPLGDNITIICKTKWMSSEMMWTFNDTNVSDLPGFKLEMESENINKESGNKFEVSILHIISIDFNHVGNYKCHAMIRNETTPDIDFRQIFLNVTLPSKIVQISKPAYTKIHDTVELFSVVQGYPIEEIRWLKDNELLTDFKWDVKDINITHKNTSLKFEVSKKDNGTYTVVVITPTSQAKNFTDVLVLDKPQVTLDFIKPIGINKIYFNWTVNDGNSPDDLKYIIQYKSEEDKEWVYYQANVNATSTSLVVTVRNNSGTPNKNSSYTVRIMAKNSQGESMYSTSNLVKLLDEEPIVVPEVTVTGVTSSSITIKWTPPPEKFKDHIHYYQLILKSYNTPEKFEAVQPAIKDYLYMFSDLTSATTYNFQVAACNDYSKECGPLSEIVNGTTMDGIAGPPSHASVECRFDNISHTNFVFVSWQPPAEPHGTITSYSVTLEGSAVFLNDQGQSENITWGPKSTSIGEMTLNTRFYNVSANTNYTVRISGVTRLRKNGQLVTLNCTMPPTLPDKQKLARLHWKKMEEQGKWMFKLFVPRVSERNGPICCYRIYLVRMESQQKLSDLANPEDLTIMTYQEAHRTPRGGAYVAEMFTSSSFHNEIFLGDEQVYNSSSSQCDECIGLRPFNTPREEKIKNSTNLANRVRRNEVLLDPFPPCDGTLDINSNYTGFVEVIVHGESQPLFLAAYSNYLDMMNPGPEVVAAPTTGTLSLIVQILCALVVVILILLGALCILHRYTKQAHAQAVEMITFRTSLRSLRGRQRLVSLNPPDMCPISKADLVSAYIEHHRDSDYGFQQEFELLPDRFSDRTTRASDARENVYKNRYPDIKSYDQTRVKLSQVDSIAGSDYINANYVMGYKERKKFICAQGPMDTTVTEFWRMIWEQHLELILMLTNLEEYSKTKCSKYWPDKTDGDKIFGDITVAHLQETRYSDYIVRELKILRSSHGKELEERNITQYHYLVWKDFMAPEHPNGIIKFIKRVNEAYSVEKGSILVHCSAGVGRTGTLVALDCLLHQLKEEGHVSIFNTICDLRHQRNFLVQSLKQYIFIYRALMEVAQYGDTEINANELKNTLDKLRQCDNGKTKCRLEEEFENIIHAFEDRKSCSVASGEENREKNRCDSIIPYDRNRVILTPLSGKEHSTYINASFIEGYDNSESFIITQDPLEGTINDFWRMVSEQGISVIVMISEVGEGKCPRYWPEEEAHYDHIHVRYVQAESCPYYTRREMIIKSRDGEDQKVTHLQYHGWPTVDGENLSRLLLPPIFTINFTFLQQGASIETSFQVPEVTRGLIELVDFSQAVLVKNGCSPSMVVHCNLGSDRSSMFVGLSILVQQLRTERRVDVFTITRKLRSQRQAMINSYAQYEFLHRAIVNYAELHGLCEI</sequence>
<dbReference type="Proteomes" id="UP001652700">
    <property type="component" value="Unplaced"/>
</dbReference>
<dbReference type="InterPro" id="IPR050348">
    <property type="entry name" value="Protein-Tyr_Phosphatase"/>
</dbReference>
<evidence type="ECO:0000259" key="15">
    <source>
        <dbReference type="PROSITE" id="PS50055"/>
    </source>
</evidence>
<dbReference type="InterPro" id="IPR036179">
    <property type="entry name" value="Ig-like_dom_sf"/>
</dbReference>
<comment type="catalytic activity">
    <reaction evidence="13">
        <text>O-phospho-L-tyrosyl-[protein] + H2O = L-tyrosyl-[protein] + phosphate</text>
        <dbReference type="Rhea" id="RHEA:10684"/>
        <dbReference type="Rhea" id="RHEA-COMP:10136"/>
        <dbReference type="Rhea" id="RHEA-COMP:20101"/>
        <dbReference type="ChEBI" id="CHEBI:15377"/>
        <dbReference type="ChEBI" id="CHEBI:43474"/>
        <dbReference type="ChEBI" id="CHEBI:46858"/>
        <dbReference type="ChEBI" id="CHEBI:61978"/>
        <dbReference type="EC" id="3.1.3.48"/>
    </reaction>
</comment>
<dbReference type="SMART" id="SM00194">
    <property type="entry name" value="PTPc"/>
    <property type="match status" value="2"/>
</dbReference>
<evidence type="ECO:0000256" key="10">
    <source>
        <dbReference type="ARBA" id="ARBA00023157"/>
    </source>
</evidence>
<dbReference type="FunCoup" id="A0A6P7F5J0">
    <property type="interactions" value="60"/>
</dbReference>
<keyword evidence="8 14" id="KW-1133">Transmembrane helix</keyword>
<gene>
    <name evidence="20" type="primary">LOC114324988</name>
</gene>
<dbReference type="CTD" id="39443"/>
<dbReference type="SMART" id="SM00404">
    <property type="entry name" value="PTPc_motif"/>
    <property type="match status" value="2"/>
</dbReference>
<dbReference type="PROSITE" id="PS50853">
    <property type="entry name" value="FN3"/>
    <property type="match status" value="3"/>
</dbReference>
<dbReference type="InterPro" id="IPR013783">
    <property type="entry name" value="Ig-like_fold"/>
</dbReference>
<proteinExistence type="predicted"/>
<evidence type="ECO:0000313" key="18">
    <source>
        <dbReference type="EnsemblMetazoa" id="XP_028128720.1"/>
    </source>
</evidence>
<dbReference type="PANTHER" id="PTHR19134">
    <property type="entry name" value="RECEPTOR-TYPE TYROSINE-PROTEIN PHOSPHATASE"/>
    <property type="match status" value="1"/>
</dbReference>
<evidence type="ECO:0000256" key="14">
    <source>
        <dbReference type="SAM" id="Phobius"/>
    </source>
</evidence>
<protein>
    <recommendedName>
        <fullName evidence="2">protein-tyrosine-phosphatase</fullName>
        <ecNumber evidence="2">3.1.3.48</ecNumber>
    </recommendedName>
</protein>
<dbReference type="OrthoDB" id="6058203at2759"/>
<dbReference type="InParanoid" id="A0A6P7F5J0"/>
<keyword evidence="11" id="KW-0675">Receptor</keyword>
<keyword evidence="6" id="KW-0378">Hydrolase</keyword>
<feature type="transmembrane region" description="Helical" evidence="14">
    <location>
        <begin position="7"/>
        <end position="23"/>
    </location>
</feature>
<organism evidence="20">
    <name type="scientific">Diabrotica virgifera virgifera</name>
    <name type="common">western corn rootworm</name>
    <dbReference type="NCBI Taxonomy" id="50390"/>
    <lineage>
        <taxon>Eukaryota</taxon>
        <taxon>Metazoa</taxon>
        <taxon>Ecdysozoa</taxon>
        <taxon>Arthropoda</taxon>
        <taxon>Hexapoda</taxon>
        <taxon>Insecta</taxon>
        <taxon>Pterygota</taxon>
        <taxon>Neoptera</taxon>
        <taxon>Endopterygota</taxon>
        <taxon>Coleoptera</taxon>
        <taxon>Polyphaga</taxon>
        <taxon>Cucujiformia</taxon>
        <taxon>Chrysomeloidea</taxon>
        <taxon>Chrysomelidae</taxon>
        <taxon>Galerucinae</taxon>
        <taxon>Diabroticina</taxon>
        <taxon>Diabroticites</taxon>
        <taxon>Diabrotica</taxon>
    </lineage>
</organism>
<name>A0A6P7F5J0_DIAVI</name>
<dbReference type="InterPro" id="IPR016130">
    <property type="entry name" value="Tyr_Pase_AS"/>
</dbReference>
<evidence type="ECO:0000259" key="16">
    <source>
        <dbReference type="PROSITE" id="PS50056"/>
    </source>
</evidence>
<comment type="subcellular location">
    <subcellularLocation>
        <location evidence="1">Membrane</location>
        <topology evidence="1">Single-pass membrane protein</topology>
    </subcellularLocation>
</comment>
<evidence type="ECO:0000259" key="17">
    <source>
        <dbReference type="PROSITE" id="PS50853"/>
    </source>
</evidence>
<dbReference type="FunFam" id="3.90.190.10:FF:000092">
    <property type="entry name" value="Tyrosine-protein phosphatase 69D"/>
    <property type="match status" value="1"/>
</dbReference>
<keyword evidence="10" id="KW-1015">Disulfide bond</keyword>
<evidence type="ECO:0000256" key="4">
    <source>
        <dbReference type="ARBA" id="ARBA00022729"/>
    </source>
</evidence>
<evidence type="ECO:0000256" key="3">
    <source>
        <dbReference type="ARBA" id="ARBA00022692"/>
    </source>
</evidence>
<dbReference type="GO" id="GO:0048666">
    <property type="term" value="P:neuron development"/>
    <property type="evidence" value="ECO:0007669"/>
    <property type="project" value="UniProtKB-ARBA"/>
</dbReference>